<reference evidence="2" key="2">
    <citation type="journal article" date="2021" name="Microbiome">
        <title>Successional dynamics and alternative stable states in a saline activated sludge microbial community over 9 years.</title>
        <authorList>
            <person name="Wang Y."/>
            <person name="Ye J."/>
            <person name="Ju F."/>
            <person name="Liu L."/>
            <person name="Boyd J.A."/>
            <person name="Deng Y."/>
            <person name="Parks D.H."/>
            <person name="Jiang X."/>
            <person name="Yin X."/>
            <person name="Woodcroft B.J."/>
            <person name="Tyson G.W."/>
            <person name="Hugenholtz P."/>
            <person name="Polz M.F."/>
            <person name="Zhang T."/>
        </authorList>
    </citation>
    <scope>NUCLEOTIDE SEQUENCE</scope>
    <source>
        <strain evidence="2">HKST-UBA01</strain>
    </source>
</reference>
<feature type="chain" id="PRO_5037814226" description="DUF3344 domain-containing protein" evidence="1">
    <location>
        <begin position="28"/>
        <end position="275"/>
    </location>
</feature>
<evidence type="ECO:0000313" key="3">
    <source>
        <dbReference type="Proteomes" id="UP000697710"/>
    </source>
</evidence>
<protein>
    <recommendedName>
        <fullName evidence="4">DUF3344 domain-containing protein</fullName>
    </recommendedName>
</protein>
<reference evidence="2" key="1">
    <citation type="submission" date="2020-04" db="EMBL/GenBank/DDBJ databases">
        <authorList>
            <person name="Zhang T."/>
        </authorList>
    </citation>
    <scope>NUCLEOTIDE SEQUENCE</scope>
    <source>
        <strain evidence="2">HKST-UBA01</strain>
    </source>
</reference>
<dbReference type="EMBL" id="JAGQHR010000317">
    <property type="protein sequence ID" value="MCA9728179.1"/>
    <property type="molecule type" value="Genomic_DNA"/>
</dbReference>
<accession>A0A956LYZ3</accession>
<feature type="non-terminal residue" evidence="2">
    <location>
        <position position="275"/>
    </location>
</feature>
<dbReference type="AlphaFoldDB" id="A0A956LYZ3"/>
<evidence type="ECO:0000313" key="2">
    <source>
        <dbReference type="EMBL" id="MCA9728179.1"/>
    </source>
</evidence>
<proteinExistence type="predicted"/>
<feature type="signal peptide" evidence="1">
    <location>
        <begin position="1"/>
        <end position="27"/>
    </location>
</feature>
<organism evidence="2 3">
    <name type="scientific">Eiseniibacteriota bacterium</name>
    <dbReference type="NCBI Taxonomy" id="2212470"/>
    <lineage>
        <taxon>Bacteria</taxon>
        <taxon>Candidatus Eiseniibacteriota</taxon>
    </lineage>
</organism>
<comment type="caution">
    <text evidence="2">The sequence shown here is derived from an EMBL/GenBank/DDBJ whole genome shotgun (WGS) entry which is preliminary data.</text>
</comment>
<evidence type="ECO:0008006" key="4">
    <source>
        <dbReference type="Google" id="ProtNLM"/>
    </source>
</evidence>
<evidence type="ECO:0000256" key="1">
    <source>
        <dbReference type="SAM" id="SignalP"/>
    </source>
</evidence>
<keyword evidence="1" id="KW-0732">Signal</keyword>
<gene>
    <name evidence="2" type="ORF">KC729_10880</name>
</gene>
<sequence>MNRVPWTCGGAALALALSMLGASSLSAAPPTGLGPIAQDLDRSTRFDGNSLDMFVTNHGSFAYNIPDGVSGLVYPKGTDNGMIFAAGMWMGAKVNGETRVIVNEYSWETVPGNITGGGDYDADYANNPHWRTYKVNRGDGAENPDYAEWPVEDGAPVNADNTPRVLGDQTLWCVYHDLDTEAHNNDAGQTAPLGVEVQQTTFGFNLSGPLENVAFLKFLIVNKGGNTLEDTYVSIWSDPDLGGASDDLVACDTLLSVGYCYNATNSDNVYGSAPP</sequence>
<name>A0A956LYZ3_UNCEI</name>
<dbReference type="Proteomes" id="UP000697710">
    <property type="component" value="Unassembled WGS sequence"/>
</dbReference>